<evidence type="ECO:0000313" key="2">
    <source>
        <dbReference type="Proteomes" id="UP000637819"/>
    </source>
</evidence>
<keyword evidence="2" id="KW-1185">Reference proteome</keyword>
<sequence length="48" mass="4892">MTVRYEVVGALDRGVVDAMGGLGSDAILVDDGDEDLLIAQPATGGDDE</sequence>
<dbReference type="EMBL" id="CP069188">
    <property type="protein sequence ID" value="QRV14256.1"/>
    <property type="molecule type" value="Genomic_DNA"/>
</dbReference>
<protein>
    <submittedName>
        <fullName evidence="1">Uncharacterized protein</fullName>
    </submittedName>
</protein>
<dbReference type="AlphaFoldDB" id="A0A8T8DYK2"/>
<proteinExistence type="predicted"/>
<evidence type="ECO:0000313" key="1">
    <source>
        <dbReference type="EMBL" id="QRV14256.1"/>
    </source>
</evidence>
<dbReference type="GeneID" id="62876475"/>
<name>A0A8T8DYK2_9EURY</name>
<dbReference type="RefSeq" id="WP_204747114.1">
    <property type="nucleotide sequence ID" value="NZ_CP069188.1"/>
</dbReference>
<dbReference type="KEGG" id="hsal:JMJ58_15085"/>
<accession>A0A8T8DYK2</accession>
<gene>
    <name evidence="1" type="ORF">JMJ58_15085</name>
</gene>
<reference evidence="1 2" key="1">
    <citation type="submission" date="2021-01" db="EMBL/GenBank/DDBJ databases">
        <title>Genome Sequence and Methylation Pattern of Haloterrigena salifodinae BOL5-1, An Extremely Halophilic Archaeon from a Bolivian Salt Mine.</title>
        <authorList>
            <person name="DasSarma P."/>
            <person name="Anton B.P."/>
            <person name="DasSarma S.L."/>
            <person name="von Ehrenheim H.A.L."/>
            <person name="Martinez F.L."/>
            <person name="Guzman D."/>
            <person name="Roberts R.J."/>
            <person name="DasSarma S."/>
        </authorList>
    </citation>
    <scope>NUCLEOTIDE SEQUENCE [LARGE SCALE GENOMIC DNA]</scope>
    <source>
        <strain evidence="1 2">BOL5-1</strain>
    </source>
</reference>
<organism evidence="1 2">
    <name type="scientific">Haloterrigena salifodinae</name>
    <dbReference type="NCBI Taxonomy" id="2675099"/>
    <lineage>
        <taxon>Archaea</taxon>
        <taxon>Methanobacteriati</taxon>
        <taxon>Methanobacteriota</taxon>
        <taxon>Stenosarchaea group</taxon>
        <taxon>Halobacteria</taxon>
        <taxon>Halobacteriales</taxon>
        <taxon>Natrialbaceae</taxon>
        <taxon>Haloterrigena</taxon>
    </lineage>
</organism>
<dbReference type="Proteomes" id="UP000637819">
    <property type="component" value="Chromosome"/>
</dbReference>
<dbReference type="OrthoDB" id="202172at2157"/>